<proteinExistence type="predicted"/>
<reference evidence="1" key="1">
    <citation type="submission" date="2020-01" db="EMBL/GenBank/DDBJ databases">
        <authorList>
            <person name="Meier V. D."/>
            <person name="Meier V D."/>
        </authorList>
    </citation>
    <scope>NUCLEOTIDE SEQUENCE</scope>
    <source>
        <strain evidence="1">HLG_WM_MAG_04</strain>
    </source>
</reference>
<accession>A0A6S6S8C3</accession>
<dbReference type="AlphaFoldDB" id="A0A6S6S8C3"/>
<organism evidence="1">
    <name type="scientific">uncultured Sulfurovum sp</name>
    <dbReference type="NCBI Taxonomy" id="269237"/>
    <lineage>
        <taxon>Bacteria</taxon>
        <taxon>Pseudomonadati</taxon>
        <taxon>Campylobacterota</taxon>
        <taxon>Epsilonproteobacteria</taxon>
        <taxon>Campylobacterales</taxon>
        <taxon>Sulfurovaceae</taxon>
        <taxon>Sulfurovum</taxon>
        <taxon>environmental samples</taxon>
    </lineage>
</organism>
<gene>
    <name evidence="1" type="ORF">HELGO_WM9782</name>
</gene>
<name>A0A6S6S8C3_9BACT</name>
<sequence length="83" mass="9598">MYRHLSLFVSCDLVLLVQDDNKKAYYILVDNDAPVFKICPKCQMVGVEDVSSEQRKILCEIMKPNKHQKAPFVVLHKVCDKCQ</sequence>
<protein>
    <submittedName>
        <fullName evidence="1">Uncharacterized protein</fullName>
    </submittedName>
</protein>
<evidence type="ECO:0000313" key="1">
    <source>
        <dbReference type="EMBL" id="CAA6800691.1"/>
    </source>
</evidence>
<dbReference type="EMBL" id="CACVAX010000001">
    <property type="protein sequence ID" value="CAA6800691.1"/>
    <property type="molecule type" value="Genomic_DNA"/>
</dbReference>